<accession>A0A1W1YH90</accession>
<dbReference type="PANTHER" id="PTHR47739:SF1">
    <property type="entry name" value="TRNA1(VAL) (ADENINE(37)-N6)-METHYLTRANSFERASE"/>
    <property type="match status" value="1"/>
</dbReference>
<comment type="function">
    <text evidence="6">Specifically methylates the adenine in position 37 of tRNA(1)(Val) (anticodon cmo5UAC).</text>
</comment>
<dbReference type="InterPro" id="IPR050210">
    <property type="entry name" value="tRNA_Adenine-N(6)_MTase"/>
</dbReference>
<dbReference type="HAMAP" id="MF_01872">
    <property type="entry name" value="tRNA_methyltr_YfiC"/>
    <property type="match status" value="1"/>
</dbReference>
<reference evidence="8 9" key="1">
    <citation type="submission" date="2017-04" db="EMBL/GenBank/DDBJ databases">
        <authorList>
            <person name="Afonso C.L."/>
            <person name="Miller P.J."/>
            <person name="Scott M.A."/>
            <person name="Spackman E."/>
            <person name="Goraichik I."/>
            <person name="Dimitrov K.M."/>
            <person name="Suarez D.L."/>
            <person name="Swayne D.E."/>
        </authorList>
    </citation>
    <scope>NUCLEOTIDE SEQUENCE [LARGE SCALE GENOMIC DNA]</scope>
    <source>
        <strain evidence="8 9">DSM 21164</strain>
    </source>
</reference>
<dbReference type="InterPro" id="IPR029063">
    <property type="entry name" value="SAM-dependent_MTases_sf"/>
</dbReference>
<dbReference type="OrthoDB" id="5383291at2"/>
<dbReference type="Gene3D" id="3.40.50.150">
    <property type="entry name" value="Vaccinia Virus protein VP39"/>
    <property type="match status" value="1"/>
</dbReference>
<dbReference type="PROSITE" id="PS00092">
    <property type="entry name" value="N6_MTASE"/>
    <property type="match status" value="1"/>
</dbReference>
<dbReference type="AlphaFoldDB" id="A0A1W1YH90"/>
<dbReference type="GO" id="GO:0016430">
    <property type="term" value="F:tRNA (adenine-N6)-methyltransferase activity"/>
    <property type="evidence" value="ECO:0007669"/>
    <property type="project" value="UniProtKB-UniRule"/>
</dbReference>
<dbReference type="Pfam" id="PF05175">
    <property type="entry name" value="MTS"/>
    <property type="match status" value="1"/>
</dbReference>
<dbReference type="InterPro" id="IPR022882">
    <property type="entry name" value="tRNA_adenine-N6_MeTrfase"/>
</dbReference>
<keyword evidence="3 6" id="KW-0808">Transferase</keyword>
<dbReference type="SUPFAM" id="SSF53335">
    <property type="entry name" value="S-adenosyl-L-methionine-dependent methyltransferases"/>
    <property type="match status" value="1"/>
</dbReference>
<comment type="similarity">
    <text evidence="6">Belongs to the methyltransferase superfamily. tRNA (adenine-N(6)-)-methyltransferase family.</text>
</comment>
<keyword evidence="1 6" id="KW-0963">Cytoplasm</keyword>
<evidence type="ECO:0000256" key="5">
    <source>
        <dbReference type="ARBA" id="ARBA00022694"/>
    </source>
</evidence>
<evidence type="ECO:0000256" key="6">
    <source>
        <dbReference type="HAMAP-Rule" id="MF_01872"/>
    </source>
</evidence>
<dbReference type="GO" id="GO:0003676">
    <property type="term" value="F:nucleic acid binding"/>
    <property type="evidence" value="ECO:0007669"/>
    <property type="project" value="InterPro"/>
</dbReference>
<gene>
    <name evidence="8" type="ORF">SAMN05660703_0483</name>
</gene>
<name>A0A1W1YH90_9FLAO</name>
<dbReference type="PANTHER" id="PTHR47739">
    <property type="entry name" value="TRNA1(VAL) (ADENINE(37)-N6)-METHYLTRANSFERASE"/>
    <property type="match status" value="1"/>
</dbReference>
<feature type="domain" description="Methyltransferase small" evidence="7">
    <location>
        <begin position="37"/>
        <end position="134"/>
    </location>
</feature>
<comment type="catalytic activity">
    <reaction evidence="6">
        <text>adenosine(37) in tRNA1(Val) + S-adenosyl-L-methionine = N(6)-methyladenosine(37) in tRNA1(Val) + S-adenosyl-L-homocysteine + H(+)</text>
        <dbReference type="Rhea" id="RHEA:43160"/>
        <dbReference type="Rhea" id="RHEA-COMP:10369"/>
        <dbReference type="Rhea" id="RHEA-COMP:10370"/>
        <dbReference type="ChEBI" id="CHEBI:15378"/>
        <dbReference type="ChEBI" id="CHEBI:57856"/>
        <dbReference type="ChEBI" id="CHEBI:59789"/>
        <dbReference type="ChEBI" id="CHEBI:74411"/>
        <dbReference type="ChEBI" id="CHEBI:74449"/>
        <dbReference type="EC" id="2.1.1.223"/>
    </reaction>
</comment>
<evidence type="ECO:0000256" key="1">
    <source>
        <dbReference type="ARBA" id="ARBA00022490"/>
    </source>
</evidence>
<dbReference type="CDD" id="cd02440">
    <property type="entry name" value="AdoMet_MTases"/>
    <property type="match status" value="1"/>
</dbReference>
<dbReference type="EMBL" id="FWXO01000001">
    <property type="protein sequence ID" value="SMC35504.1"/>
    <property type="molecule type" value="Genomic_DNA"/>
</dbReference>
<proteinExistence type="inferred from homology"/>
<dbReference type="InterPro" id="IPR002052">
    <property type="entry name" value="DNA_methylase_N6_adenine_CS"/>
</dbReference>
<comment type="subcellular location">
    <subcellularLocation>
        <location evidence="6">Cytoplasm</location>
    </subcellularLocation>
</comment>
<evidence type="ECO:0000256" key="3">
    <source>
        <dbReference type="ARBA" id="ARBA00022679"/>
    </source>
</evidence>
<dbReference type="EC" id="2.1.1.223" evidence="6"/>
<dbReference type="GO" id="GO:0008033">
    <property type="term" value="P:tRNA processing"/>
    <property type="evidence" value="ECO:0007669"/>
    <property type="project" value="UniProtKB-UniRule"/>
</dbReference>
<dbReference type="STRING" id="504486.SAMN05660703_0483"/>
<dbReference type="GO" id="GO:0032259">
    <property type="term" value="P:methylation"/>
    <property type="evidence" value="ECO:0007669"/>
    <property type="project" value="UniProtKB-KW"/>
</dbReference>
<keyword evidence="2 6" id="KW-0489">Methyltransferase</keyword>
<dbReference type="InterPro" id="IPR007848">
    <property type="entry name" value="Small_mtfrase_dom"/>
</dbReference>
<keyword evidence="5 6" id="KW-0819">tRNA processing</keyword>
<evidence type="ECO:0000256" key="4">
    <source>
        <dbReference type="ARBA" id="ARBA00022691"/>
    </source>
</evidence>
<protein>
    <recommendedName>
        <fullName evidence="6">tRNA1(Val) (adenine(37)-N6)-methyltransferase</fullName>
        <ecNumber evidence="6">2.1.1.223</ecNumber>
    </recommendedName>
    <alternativeName>
        <fullName evidence="6">tRNA m6A37 methyltransferase</fullName>
    </alternativeName>
</protein>
<evidence type="ECO:0000313" key="8">
    <source>
        <dbReference type="EMBL" id="SMC35504.1"/>
    </source>
</evidence>
<evidence type="ECO:0000256" key="2">
    <source>
        <dbReference type="ARBA" id="ARBA00022603"/>
    </source>
</evidence>
<evidence type="ECO:0000259" key="7">
    <source>
        <dbReference type="Pfam" id="PF05175"/>
    </source>
</evidence>
<dbReference type="GO" id="GO:0005737">
    <property type="term" value="C:cytoplasm"/>
    <property type="evidence" value="ECO:0007669"/>
    <property type="project" value="UniProtKB-SubCell"/>
</dbReference>
<organism evidence="8 9">
    <name type="scientific">Cellulophaga tyrosinoxydans</name>
    <dbReference type="NCBI Taxonomy" id="504486"/>
    <lineage>
        <taxon>Bacteria</taxon>
        <taxon>Pseudomonadati</taxon>
        <taxon>Bacteroidota</taxon>
        <taxon>Flavobacteriia</taxon>
        <taxon>Flavobacteriales</taxon>
        <taxon>Flavobacteriaceae</taxon>
        <taxon>Cellulophaga</taxon>
    </lineage>
</organism>
<keyword evidence="9" id="KW-1185">Reference proteome</keyword>
<dbReference type="Proteomes" id="UP000192360">
    <property type="component" value="Unassembled WGS sequence"/>
</dbReference>
<keyword evidence="4 6" id="KW-0949">S-adenosyl-L-methionine</keyword>
<evidence type="ECO:0000313" key="9">
    <source>
        <dbReference type="Proteomes" id="UP000192360"/>
    </source>
</evidence>
<sequence>MKPFKFKQFSINQDKCAMKIGTDGVLLGAWASVHENTYSILDIGAGTGVIALMLAQRSNAENIEAIELDDDAFEQCIENFEASDWADRLFCFHAGFDEFVDEYTSEEPDEMELYDLIVSNPPFYTEEVSSGDLARDNARQNTSLPFDELVSGVAKLLAKQGSFATIIPFKEEKQFIQLAHKNQLYPNRITRVRGSANTEIKRSLLEFTFVKKEITSTELVIEKERNMYTQDYINLTKDFYLKM</sequence>